<comment type="caution">
    <text evidence="1">The sequence shown here is derived from an EMBL/GenBank/DDBJ whole genome shotgun (WGS) entry which is preliminary data.</text>
</comment>
<dbReference type="OrthoDB" id="7843842at2759"/>
<organism evidence="1 2">
    <name type="scientific">Pseudolycoriella hygida</name>
    <dbReference type="NCBI Taxonomy" id="35572"/>
    <lineage>
        <taxon>Eukaryota</taxon>
        <taxon>Metazoa</taxon>
        <taxon>Ecdysozoa</taxon>
        <taxon>Arthropoda</taxon>
        <taxon>Hexapoda</taxon>
        <taxon>Insecta</taxon>
        <taxon>Pterygota</taxon>
        <taxon>Neoptera</taxon>
        <taxon>Endopterygota</taxon>
        <taxon>Diptera</taxon>
        <taxon>Nematocera</taxon>
        <taxon>Sciaroidea</taxon>
        <taxon>Sciaridae</taxon>
        <taxon>Pseudolycoriella</taxon>
    </lineage>
</organism>
<dbReference type="Proteomes" id="UP001151699">
    <property type="component" value="Chromosome B"/>
</dbReference>
<protein>
    <submittedName>
        <fullName evidence="1">Uncharacterized protein</fullName>
    </submittedName>
</protein>
<proteinExistence type="predicted"/>
<dbReference type="EMBL" id="WJQU01000002">
    <property type="protein sequence ID" value="KAJ6641576.1"/>
    <property type="molecule type" value="Genomic_DNA"/>
</dbReference>
<evidence type="ECO:0000313" key="1">
    <source>
        <dbReference type="EMBL" id="KAJ6641576.1"/>
    </source>
</evidence>
<keyword evidence="2" id="KW-1185">Reference proteome</keyword>
<accession>A0A9Q0N1W7</accession>
<reference evidence="1" key="1">
    <citation type="submission" date="2022-07" db="EMBL/GenBank/DDBJ databases">
        <authorList>
            <person name="Trinca V."/>
            <person name="Uliana J.V.C."/>
            <person name="Torres T.T."/>
            <person name="Ward R.J."/>
            <person name="Monesi N."/>
        </authorList>
    </citation>
    <scope>NUCLEOTIDE SEQUENCE</scope>
    <source>
        <strain evidence="1">HSMRA1968</strain>
        <tissue evidence="1">Whole embryos</tissue>
    </source>
</reference>
<evidence type="ECO:0000313" key="2">
    <source>
        <dbReference type="Proteomes" id="UP001151699"/>
    </source>
</evidence>
<dbReference type="AlphaFoldDB" id="A0A9Q0N1W7"/>
<gene>
    <name evidence="1" type="ORF">Bhyg_06516</name>
</gene>
<name>A0A9Q0N1W7_9DIPT</name>
<sequence>MEFQRQLTNEHHVEDEEAILVTILAMAFVAAAPVDETVVGDLYEPSETYNPQDPNSFFKLKKLKKLLFLG</sequence>